<dbReference type="RefSeq" id="WP_100757530.1">
    <property type="nucleotide sequence ID" value="NZ_NPDT01000001.1"/>
</dbReference>
<name>A0A2M9ZEV1_9LEPT</name>
<dbReference type="AlphaFoldDB" id="A0A2M9ZEV1"/>
<protein>
    <submittedName>
        <fullName evidence="2">Uncharacterized protein</fullName>
    </submittedName>
</protein>
<evidence type="ECO:0000256" key="1">
    <source>
        <dbReference type="SAM" id="Phobius"/>
    </source>
</evidence>
<feature type="transmembrane region" description="Helical" evidence="1">
    <location>
        <begin position="16"/>
        <end position="38"/>
    </location>
</feature>
<comment type="caution">
    <text evidence="2">The sequence shown here is derived from an EMBL/GenBank/DDBJ whole genome shotgun (WGS) entry which is preliminary data.</text>
</comment>
<evidence type="ECO:0000313" key="3">
    <source>
        <dbReference type="Proteomes" id="UP000231912"/>
    </source>
</evidence>
<feature type="transmembrane region" description="Helical" evidence="1">
    <location>
        <begin position="114"/>
        <end position="135"/>
    </location>
</feature>
<organism evidence="2 3">
    <name type="scientific">Leptospira wolffii</name>
    <dbReference type="NCBI Taxonomy" id="409998"/>
    <lineage>
        <taxon>Bacteria</taxon>
        <taxon>Pseudomonadati</taxon>
        <taxon>Spirochaetota</taxon>
        <taxon>Spirochaetia</taxon>
        <taxon>Leptospirales</taxon>
        <taxon>Leptospiraceae</taxon>
        <taxon>Leptospira</taxon>
    </lineage>
</organism>
<feature type="transmembrane region" description="Helical" evidence="1">
    <location>
        <begin position="58"/>
        <end position="80"/>
    </location>
</feature>
<dbReference type="EMBL" id="NPDT01000001">
    <property type="protein sequence ID" value="PJZ66955.1"/>
    <property type="molecule type" value="Genomic_DNA"/>
</dbReference>
<keyword evidence="1" id="KW-0812">Transmembrane</keyword>
<accession>A0A2M9ZEV1</accession>
<feature type="transmembrane region" description="Helical" evidence="1">
    <location>
        <begin position="282"/>
        <end position="305"/>
    </location>
</feature>
<dbReference type="Proteomes" id="UP000231912">
    <property type="component" value="Unassembled WGS sequence"/>
</dbReference>
<sequence>MTDHRKPWIFSARFDLTWILGPGILSVILVLIADYFDFPNTGPSSGASRTDGKALPPWLWLALIPCVDVAHVYSTLFRAYWDKEVWNRRKTLLTLTPLFCFISALILYSFGKSVFWTCVSYLAVFHFIRQQYGFLSLYARGEKRTQGLLSFSWDKATLYAITILPVVYWHLAPGGRKFEWFTEGDFFYFPQKSLAELTILFFWVWVVIYAFSQIYLLIRKNYISIGKLLLLFNTASVWYVGIVLLNDDFAFTFTNVINHGIPYIALIYAYGNFRRKNLPHFFYTAFSKGLLAILPFVGVLLLLAYSEEWLWDTFIWREHAEIFGNRSVSVLEIGRGFEFILVPMFFLPQFTHYILDGFLWKGGKENEELVGFLNRPKS</sequence>
<feature type="transmembrane region" description="Helical" evidence="1">
    <location>
        <begin position="156"/>
        <end position="173"/>
    </location>
</feature>
<feature type="transmembrane region" description="Helical" evidence="1">
    <location>
        <begin position="251"/>
        <end position="270"/>
    </location>
</feature>
<proteinExistence type="predicted"/>
<gene>
    <name evidence="2" type="ORF">CH371_02360</name>
</gene>
<feature type="transmembrane region" description="Helical" evidence="1">
    <location>
        <begin position="92"/>
        <end position="108"/>
    </location>
</feature>
<evidence type="ECO:0000313" key="2">
    <source>
        <dbReference type="EMBL" id="PJZ66955.1"/>
    </source>
</evidence>
<feature type="transmembrane region" description="Helical" evidence="1">
    <location>
        <begin position="193"/>
        <end position="216"/>
    </location>
</feature>
<feature type="transmembrane region" description="Helical" evidence="1">
    <location>
        <begin position="228"/>
        <end position="245"/>
    </location>
</feature>
<keyword evidence="1" id="KW-0472">Membrane</keyword>
<reference evidence="2 3" key="1">
    <citation type="submission" date="2017-07" db="EMBL/GenBank/DDBJ databases">
        <title>Leptospira spp. isolated from tropical soils.</title>
        <authorList>
            <person name="Thibeaux R."/>
            <person name="Iraola G."/>
            <person name="Ferres I."/>
            <person name="Bierque E."/>
            <person name="Girault D."/>
            <person name="Soupe-Gilbert M.-E."/>
            <person name="Picardeau M."/>
            <person name="Goarant C."/>
        </authorList>
    </citation>
    <scope>NUCLEOTIDE SEQUENCE [LARGE SCALE GENOMIC DNA]</scope>
    <source>
        <strain evidence="2 3">FH2-C-A2</strain>
    </source>
</reference>
<keyword evidence="1" id="KW-1133">Transmembrane helix</keyword>